<dbReference type="PANTHER" id="PTHR43390:SF1">
    <property type="entry name" value="CHLOROPLAST PROCESSING PEPTIDASE"/>
    <property type="match status" value="1"/>
</dbReference>
<proteinExistence type="inferred from homology"/>
<evidence type="ECO:0000256" key="4">
    <source>
        <dbReference type="ARBA" id="ARBA00013208"/>
    </source>
</evidence>
<dbReference type="Pfam" id="PF10502">
    <property type="entry name" value="Peptidase_S26"/>
    <property type="match status" value="1"/>
</dbReference>
<keyword evidence="7" id="KW-0812">Transmembrane</keyword>
<organism evidence="10 11">
    <name type="scientific">Breznakia pachnodae</name>
    <dbReference type="NCBI Taxonomy" id="265178"/>
    <lineage>
        <taxon>Bacteria</taxon>
        <taxon>Bacillati</taxon>
        <taxon>Bacillota</taxon>
        <taxon>Erysipelotrichia</taxon>
        <taxon>Erysipelotrichales</taxon>
        <taxon>Erysipelotrichaceae</taxon>
        <taxon>Breznakia</taxon>
    </lineage>
</organism>
<dbReference type="SUPFAM" id="SSF51306">
    <property type="entry name" value="LexA/Signal peptidase"/>
    <property type="match status" value="1"/>
</dbReference>
<dbReference type="InterPro" id="IPR019757">
    <property type="entry name" value="Pept_S26A_signal_pept_1_Lys-AS"/>
</dbReference>
<evidence type="ECO:0000256" key="7">
    <source>
        <dbReference type="RuleBase" id="RU003993"/>
    </source>
</evidence>
<dbReference type="Proteomes" id="UP001230220">
    <property type="component" value="Unassembled WGS sequence"/>
</dbReference>
<evidence type="ECO:0000256" key="3">
    <source>
        <dbReference type="ARBA" id="ARBA00009370"/>
    </source>
</evidence>
<evidence type="ECO:0000256" key="5">
    <source>
        <dbReference type="ARBA" id="ARBA00022670"/>
    </source>
</evidence>
<name>A0ABU0E8A1_9FIRM</name>
<dbReference type="PROSITE" id="PS00760">
    <property type="entry name" value="SPASE_I_2"/>
    <property type="match status" value="1"/>
</dbReference>
<keyword evidence="6 7" id="KW-0378">Hydrolase</keyword>
<feature type="transmembrane region" description="Helical" evidence="7">
    <location>
        <begin position="21"/>
        <end position="40"/>
    </location>
</feature>
<dbReference type="PRINTS" id="PR00727">
    <property type="entry name" value="LEADERPTASE"/>
</dbReference>
<dbReference type="InterPro" id="IPR000223">
    <property type="entry name" value="Pept_S26A_signal_pept_1"/>
</dbReference>
<dbReference type="EC" id="3.4.21.89" evidence="4 7"/>
<dbReference type="CDD" id="cd06530">
    <property type="entry name" value="S26_SPase_I"/>
    <property type="match status" value="1"/>
</dbReference>
<dbReference type="InterPro" id="IPR036286">
    <property type="entry name" value="LexA/Signal_pep-like_sf"/>
</dbReference>
<keyword evidence="5 7" id="KW-0645">Protease</keyword>
<evidence type="ECO:0000256" key="6">
    <source>
        <dbReference type="ARBA" id="ARBA00022801"/>
    </source>
</evidence>
<dbReference type="PROSITE" id="PS00501">
    <property type="entry name" value="SPASE_I_1"/>
    <property type="match status" value="1"/>
</dbReference>
<comment type="caution">
    <text evidence="10">The sequence shown here is derived from an EMBL/GenBank/DDBJ whole genome shotgun (WGS) entry which is preliminary data.</text>
</comment>
<keyword evidence="7" id="KW-0472">Membrane</keyword>
<evidence type="ECO:0000313" key="11">
    <source>
        <dbReference type="Proteomes" id="UP001230220"/>
    </source>
</evidence>
<comment type="catalytic activity">
    <reaction evidence="1 7">
        <text>Cleavage of hydrophobic, N-terminal signal or leader sequences from secreted and periplasmic proteins.</text>
        <dbReference type="EC" id="3.4.21.89"/>
    </reaction>
</comment>
<evidence type="ECO:0000256" key="2">
    <source>
        <dbReference type="ARBA" id="ARBA00004401"/>
    </source>
</evidence>
<dbReference type="RefSeq" id="WP_307411237.1">
    <property type="nucleotide sequence ID" value="NZ_JAUSUR010000008.1"/>
</dbReference>
<accession>A0ABU0E8A1</accession>
<evidence type="ECO:0000256" key="1">
    <source>
        <dbReference type="ARBA" id="ARBA00000677"/>
    </source>
</evidence>
<dbReference type="GO" id="GO:0009003">
    <property type="term" value="F:signal peptidase activity"/>
    <property type="evidence" value="ECO:0007669"/>
    <property type="project" value="UniProtKB-EC"/>
</dbReference>
<dbReference type="InterPro" id="IPR019756">
    <property type="entry name" value="Pept_S26A_signal_pept_1_Ser-AS"/>
</dbReference>
<keyword evidence="11" id="KW-1185">Reference proteome</keyword>
<keyword evidence="7" id="KW-1133">Transmembrane helix</keyword>
<sequence>MEEKLKKETKKESLKIEILDFVRMILICFVFVFLCVKFVFRPVTVDGSSMYPTLVDKEFGFSNVFSTFVSDPERFEVVVAYYEPTDKLWVKRVIGLPGEKVEYKDDKLYINDEYVEETFFDEEYVNSVTNNGESIFTGDFGPYYLGEDEYFLMGDNRQVSKDSRVVGPFTKEDIVSKYVLVLYPFDKIGIISDGTK</sequence>
<dbReference type="InterPro" id="IPR019533">
    <property type="entry name" value="Peptidase_S26"/>
</dbReference>
<dbReference type="NCBIfam" id="TIGR02227">
    <property type="entry name" value="sigpep_I_bact"/>
    <property type="match status" value="1"/>
</dbReference>
<comment type="similarity">
    <text evidence="3 8">Belongs to the peptidase S26 family.</text>
</comment>
<dbReference type="Gene3D" id="2.10.109.10">
    <property type="entry name" value="Umud Fragment, subunit A"/>
    <property type="match status" value="1"/>
</dbReference>
<protein>
    <recommendedName>
        <fullName evidence="4 7">Signal peptidase I</fullName>
        <ecNumber evidence="4 7">3.4.21.89</ecNumber>
    </recommendedName>
</protein>
<evidence type="ECO:0000259" key="9">
    <source>
        <dbReference type="Pfam" id="PF10502"/>
    </source>
</evidence>
<dbReference type="PANTHER" id="PTHR43390">
    <property type="entry name" value="SIGNAL PEPTIDASE I"/>
    <property type="match status" value="1"/>
</dbReference>
<gene>
    <name evidence="10" type="ORF">J2S15_003705</name>
</gene>
<reference evidence="10 11" key="1">
    <citation type="submission" date="2023-07" db="EMBL/GenBank/DDBJ databases">
        <title>Genomic Encyclopedia of Type Strains, Phase IV (KMG-IV): sequencing the most valuable type-strain genomes for metagenomic binning, comparative biology and taxonomic classification.</title>
        <authorList>
            <person name="Goeker M."/>
        </authorList>
    </citation>
    <scope>NUCLEOTIDE SEQUENCE [LARGE SCALE GENOMIC DNA]</scope>
    <source>
        <strain evidence="10 11">DSM 16784</strain>
    </source>
</reference>
<evidence type="ECO:0000256" key="8">
    <source>
        <dbReference type="RuleBase" id="RU362042"/>
    </source>
</evidence>
<dbReference type="EMBL" id="JAUSUR010000008">
    <property type="protein sequence ID" value="MDQ0362944.1"/>
    <property type="molecule type" value="Genomic_DNA"/>
</dbReference>
<evidence type="ECO:0000313" key="10">
    <source>
        <dbReference type="EMBL" id="MDQ0362944.1"/>
    </source>
</evidence>
<comment type="subcellular location">
    <subcellularLocation>
        <location evidence="2">Cell membrane</location>
        <topology evidence="2">Single-pass type II membrane protein</topology>
    </subcellularLocation>
    <subcellularLocation>
        <location evidence="8">Membrane</location>
        <topology evidence="8">Single-pass type II membrane protein</topology>
    </subcellularLocation>
</comment>
<feature type="domain" description="Peptidase S26" evidence="9">
    <location>
        <begin position="19"/>
        <end position="182"/>
    </location>
</feature>